<evidence type="ECO:0000313" key="2">
    <source>
        <dbReference type="Proteomes" id="UP000507222"/>
    </source>
</evidence>
<gene>
    <name evidence="1" type="ORF">CURHAP_LOCUS18231</name>
</gene>
<proteinExistence type="predicted"/>
<accession>A0A6J5U898</accession>
<dbReference type="EMBL" id="CAEKDK010000003">
    <property type="protein sequence ID" value="CAB4271797.1"/>
    <property type="molecule type" value="Genomic_DNA"/>
</dbReference>
<reference evidence="1 2" key="1">
    <citation type="submission" date="2020-05" db="EMBL/GenBank/DDBJ databases">
        <authorList>
            <person name="Campoy J."/>
            <person name="Schneeberger K."/>
            <person name="Spophaly S."/>
        </authorList>
    </citation>
    <scope>NUCLEOTIDE SEQUENCE [LARGE SCALE GENOMIC DNA]</scope>
    <source>
        <strain evidence="1">PruArmRojPasFocal</strain>
    </source>
</reference>
<dbReference type="Proteomes" id="UP000507222">
    <property type="component" value="Unassembled WGS sequence"/>
</dbReference>
<dbReference type="AlphaFoldDB" id="A0A6J5U898"/>
<name>A0A6J5U898_PRUAR</name>
<evidence type="ECO:0000313" key="1">
    <source>
        <dbReference type="EMBL" id="CAB4271797.1"/>
    </source>
</evidence>
<organism evidence="1 2">
    <name type="scientific">Prunus armeniaca</name>
    <name type="common">Apricot</name>
    <name type="synonym">Armeniaca vulgaris</name>
    <dbReference type="NCBI Taxonomy" id="36596"/>
    <lineage>
        <taxon>Eukaryota</taxon>
        <taxon>Viridiplantae</taxon>
        <taxon>Streptophyta</taxon>
        <taxon>Embryophyta</taxon>
        <taxon>Tracheophyta</taxon>
        <taxon>Spermatophyta</taxon>
        <taxon>Magnoliopsida</taxon>
        <taxon>eudicotyledons</taxon>
        <taxon>Gunneridae</taxon>
        <taxon>Pentapetalae</taxon>
        <taxon>rosids</taxon>
        <taxon>fabids</taxon>
        <taxon>Rosales</taxon>
        <taxon>Rosaceae</taxon>
        <taxon>Amygdaloideae</taxon>
        <taxon>Amygdaleae</taxon>
        <taxon>Prunus</taxon>
    </lineage>
</organism>
<sequence length="128" mass="14788">MAVFWVVWMERNKRIFYDDKGDKIDPLWDWLRIPRTNSIGKVSDSSAIVTDNFPNSEDAIRRGEYAVIRSLIRVLEGGVEGKRQVDKVIDKCASMQNFDLSKNVSIESKYRTYVKQLPLIAIVFCANQ</sequence>
<protein>
    <submittedName>
        <fullName evidence="1">Uncharacterized protein</fullName>
    </submittedName>
</protein>